<evidence type="ECO:0000313" key="2">
    <source>
        <dbReference type="EMBL" id="MPL96862.1"/>
    </source>
</evidence>
<keyword evidence="1" id="KW-0472">Membrane</keyword>
<dbReference type="InterPro" id="IPR036197">
    <property type="entry name" value="NarG-like_sf"/>
</dbReference>
<evidence type="ECO:0008006" key="3">
    <source>
        <dbReference type="Google" id="ProtNLM"/>
    </source>
</evidence>
<protein>
    <recommendedName>
        <fullName evidence="3">NarG-like domain-containing protein</fullName>
    </recommendedName>
</protein>
<dbReference type="SUPFAM" id="SSF103501">
    <property type="entry name" value="Respiratory nitrate reductase 1 gamma chain"/>
    <property type="match status" value="1"/>
</dbReference>
<accession>A0A644W2B3</accession>
<feature type="transmembrane region" description="Helical" evidence="1">
    <location>
        <begin position="104"/>
        <end position="126"/>
    </location>
</feature>
<dbReference type="EMBL" id="VSSQ01000529">
    <property type="protein sequence ID" value="MPL96862.1"/>
    <property type="molecule type" value="Genomic_DNA"/>
</dbReference>
<dbReference type="Gene3D" id="1.20.950.20">
    <property type="entry name" value="Transmembrane di-heme cytochromes, Chain C"/>
    <property type="match status" value="1"/>
</dbReference>
<dbReference type="AlphaFoldDB" id="A0A644W2B3"/>
<keyword evidence="1" id="KW-0812">Transmembrane</keyword>
<evidence type="ECO:0000256" key="1">
    <source>
        <dbReference type="SAM" id="Phobius"/>
    </source>
</evidence>
<feature type="transmembrane region" description="Helical" evidence="1">
    <location>
        <begin position="163"/>
        <end position="179"/>
    </location>
</feature>
<sequence length="212" mass="23426">MDVYKLVSLIAIAICIAMLLFQLLRLISAGNPVDYSKPSGSIRDGVIYSFTSAMSPFEKESAFMHLPTYVAGIIFHIGTFLSFPVLLTLIIYPKVFIESALLSSLGGVVFSAGAICGLAILIKRIVKKELRSISGADDYISNAVTTVTQALSAFVLLTGGGYPLYYIAFSIFLIWIPIGKTRHLLYFFYARYHLGAFYGRRGTWPVNRNINE</sequence>
<organism evidence="2">
    <name type="scientific">bioreactor metagenome</name>
    <dbReference type="NCBI Taxonomy" id="1076179"/>
    <lineage>
        <taxon>unclassified sequences</taxon>
        <taxon>metagenomes</taxon>
        <taxon>ecological metagenomes</taxon>
    </lineage>
</organism>
<keyword evidence="1" id="KW-1133">Transmembrane helix</keyword>
<name>A0A644W2B3_9ZZZZ</name>
<gene>
    <name evidence="2" type="ORF">SDC9_43046</name>
</gene>
<comment type="caution">
    <text evidence="2">The sequence shown here is derived from an EMBL/GenBank/DDBJ whole genome shotgun (WGS) entry which is preliminary data.</text>
</comment>
<feature type="transmembrane region" description="Helical" evidence="1">
    <location>
        <begin position="69"/>
        <end position="92"/>
    </location>
</feature>
<reference evidence="2" key="1">
    <citation type="submission" date="2019-08" db="EMBL/GenBank/DDBJ databases">
        <authorList>
            <person name="Kucharzyk K."/>
            <person name="Murdoch R.W."/>
            <person name="Higgins S."/>
            <person name="Loffler F."/>
        </authorList>
    </citation>
    <scope>NUCLEOTIDE SEQUENCE</scope>
</reference>
<feature type="transmembrane region" description="Helical" evidence="1">
    <location>
        <begin position="6"/>
        <end position="27"/>
    </location>
</feature>
<proteinExistence type="predicted"/>